<dbReference type="PANTHER" id="PTHR46112:SF3">
    <property type="entry name" value="AMINOPEPTIDASE YPDF"/>
    <property type="match status" value="1"/>
</dbReference>
<dbReference type="InterPro" id="IPR000994">
    <property type="entry name" value="Pept_M24"/>
</dbReference>
<dbReference type="Pfam" id="PF00557">
    <property type="entry name" value="Peptidase_M24"/>
    <property type="match status" value="1"/>
</dbReference>
<gene>
    <name evidence="2" type="ORF">QO014_002566</name>
</gene>
<keyword evidence="2" id="KW-0031">Aminopeptidase</keyword>
<protein>
    <submittedName>
        <fullName evidence="2">Xaa-Pro aminopeptidase</fullName>
    </submittedName>
</protein>
<evidence type="ECO:0000313" key="2">
    <source>
        <dbReference type="EMBL" id="MDQ0438174.1"/>
    </source>
</evidence>
<dbReference type="RefSeq" id="WP_266349080.1">
    <property type="nucleotide sequence ID" value="NZ_JAPKNG010000003.1"/>
</dbReference>
<name>A0ABU0H795_9HYPH</name>
<reference evidence="2 3" key="1">
    <citation type="submission" date="2023-07" db="EMBL/GenBank/DDBJ databases">
        <title>Genomic Encyclopedia of Type Strains, Phase IV (KMG-IV): sequencing the most valuable type-strain genomes for metagenomic binning, comparative biology and taxonomic classification.</title>
        <authorList>
            <person name="Goeker M."/>
        </authorList>
    </citation>
    <scope>NUCLEOTIDE SEQUENCE [LARGE SCALE GENOMIC DNA]</scope>
    <source>
        <strain evidence="2 3">B6-8</strain>
    </source>
</reference>
<dbReference type="InterPro" id="IPR050659">
    <property type="entry name" value="Peptidase_M24B"/>
</dbReference>
<dbReference type="InterPro" id="IPR036005">
    <property type="entry name" value="Creatinase/aminopeptidase-like"/>
</dbReference>
<dbReference type="Proteomes" id="UP001241603">
    <property type="component" value="Unassembled WGS sequence"/>
</dbReference>
<feature type="domain" description="Peptidase M24" evidence="1">
    <location>
        <begin position="157"/>
        <end position="372"/>
    </location>
</feature>
<dbReference type="GO" id="GO:0004177">
    <property type="term" value="F:aminopeptidase activity"/>
    <property type="evidence" value="ECO:0007669"/>
    <property type="project" value="UniProtKB-KW"/>
</dbReference>
<dbReference type="SUPFAM" id="SSF55920">
    <property type="entry name" value="Creatinase/aminopeptidase"/>
    <property type="match status" value="1"/>
</dbReference>
<comment type="caution">
    <text evidence="2">The sequence shown here is derived from an EMBL/GenBank/DDBJ whole genome shotgun (WGS) entry which is preliminary data.</text>
</comment>
<organism evidence="2 3">
    <name type="scientific">Kaistia dalseonensis</name>
    <dbReference type="NCBI Taxonomy" id="410840"/>
    <lineage>
        <taxon>Bacteria</taxon>
        <taxon>Pseudomonadati</taxon>
        <taxon>Pseudomonadota</taxon>
        <taxon>Alphaproteobacteria</taxon>
        <taxon>Hyphomicrobiales</taxon>
        <taxon>Kaistiaceae</taxon>
        <taxon>Kaistia</taxon>
    </lineage>
</organism>
<dbReference type="PANTHER" id="PTHR46112">
    <property type="entry name" value="AMINOPEPTIDASE"/>
    <property type="match status" value="1"/>
</dbReference>
<accession>A0ABU0H795</accession>
<dbReference type="EMBL" id="JAUSVO010000003">
    <property type="protein sequence ID" value="MDQ0438174.1"/>
    <property type="molecule type" value="Genomic_DNA"/>
</dbReference>
<evidence type="ECO:0000313" key="3">
    <source>
        <dbReference type="Proteomes" id="UP001241603"/>
    </source>
</evidence>
<keyword evidence="3" id="KW-1185">Reference proteome</keyword>
<dbReference type="SUPFAM" id="SSF53092">
    <property type="entry name" value="Creatinase/prolidase N-terminal domain"/>
    <property type="match status" value="1"/>
</dbReference>
<dbReference type="Gene3D" id="3.40.350.10">
    <property type="entry name" value="Creatinase/prolidase N-terminal domain"/>
    <property type="match status" value="1"/>
</dbReference>
<keyword evidence="2" id="KW-0645">Protease</keyword>
<sequence>MFSLPAAQSFMKAEGIDGWLLYDYRGSNLFFWSLLGESRAPTRRAFLIVPREGEPVLVLHTVDQMFFIDFKVEKRIYRGWEEMRAIVRELLGNTKRLAVEYSPMGAVPTASFIDAGTVEWLREVGYDLVSSADLFQVSASAWDDFAIDSHQRACVAVAGIKDAAFDLVRSAIRKGGAVSEYEVQSFMVSEFERLGLETEGHPVVQVNGHSGTPHYEPRPESSSPIGLGDWLLIDFWARYPGERNVYSDIAWGAYAGREIPEKLQSVFDIVKHARDAALEAIRSAWARGETLAGWQVDDVARGIIATAGYGDNFHHRTGHSMGPGKRLHALGVNLDNLETHDTRRILPRTGFSIEPAIYLPEFGVRLEINVYLDPVAGPSVTTPIQNEIVLLV</sequence>
<dbReference type="InterPro" id="IPR029149">
    <property type="entry name" value="Creatin/AminoP/Spt16_N"/>
</dbReference>
<dbReference type="Gene3D" id="3.90.230.10">
    <property type="entry name" value="Creatinase/methionine aminopeptidase superfamily"/>
    <property type="match status" value="1"/>
</dbReference>
<evidence type="ECO:0000259" key="1">
    <source>
        <dbReference type="Pfam" id="PF00557"/>
    </source>
</evidence>
<proteinExistence type="predicted"/>
<keyword evidence="2" id="KW-0378">Hydrolase</keyword>